<evidence type="ECO:0000259" key="11">
    <source>
        <dbReference type="SMART" id="SM01217"/>
    </source>
</evidence>
<dbReference type="Proteomes" id="UP001642482">
    <property type="component" value="Unassembled WGS sequence"/>
</dbReference>
<comment type="pathway">
    <text evidence="2 10">Glycan metabolism; cellulose degradation.</text>
</comment>
<dbReference type="InterPro" id="IPR036962">
    <property type="entry name" value="Glyco_hydro_3_N_sf"/>
</dbReference>
<dbReference type="InterPro" id="IPR026891">
    <property type="entry name" value="Fn3-like"/>
</dbReference>
<keyword evidence="9 10" id="KW-0624">Polysaccharide degradation</keyword>
<evidence type="ECO:0000256" key="8">
    <source>
        <dbReference type="ARBA" id="ARBA00023295"/>
    </source>
</evidence>
<evidence type="ECO:0000256" key="5">
    <source>
        <dbReference type="ARBA" id="ARBA00022801"/>
    </source>
</evidence>
<dbReference type="EC" id="3.2.1.21" evidence="4 10"/>
<reference evidence="12 13" key="1">
    <citation type="submission" date="2024-01" db="EMBL/GenBank/DDBJ databases">
        <authorList>
            <person name="Allen C."/>
            <person name="Tagirdzhanova G."/>
        </authorList>
    </citation>
    <scope>NUCLEOTIDE SEQUENCE [LARGE SCALE GENOMIC DNA]</scope>
</reference>
<evidence type="ECO:0000256" key="9">
    <source>
        <dbReference type="ARBA" id="ARBA00023326"/>
    </source>
</evidence>
<dbReference type="PRINTS" id="PR00133">
    <property type="entry name" value="GLHYDRLASE3"/>
</dbReference>
<dbReference type="InterPro" id="IPR019800">
    <property type="entry name" value="Glyco_hydro_3_AS"/>
</dbReference>
<evidence type="ECO:0000313" key="12">
    <source>
        <dbReference type="EMBL" id="CAK7221305.1"/>
    </source>
</evidence>
<keyword evidence="8 10" id="KW-0326">Glycosidase</keyword>
<evidence type="ECO:0000256" key="7">
    <source>
        <dbReference type="ARBA" id="ARBA00023277"/>
    </source>
</evidence>
<dbReference type="InterPro" id="IPR013783">
    <property type="entry name" value="Ig-like_fold"/>
</dbReference>
<dbReference type="SUPFAM" id="SSF51445">
    <property type="entry name" value="(Trans)glycosidases"/>
    <property type="match status" value="1"/>
</dbReference>
<proteinExistence type="inferred from homology"/>
<dbReference type="Pfam" id="PF14310">
    <property type="entry name" value="Fn3-like"/>
    <property type="match status" value="1"/>
</dbReference>
<dbReference type="InterPro" id="IPR050288">
    <property type="entry name" value="Cellulose_deg_GH3"/>
</dbReference>
<evidence type="ECO:0000256" key="10">
    <source>
        <dbReference type="RuleBase" id="RU361161"/>
    </source>
</evidence>
<evidence type="ECO:0000256" key="6">
    <source>
        <dbReference type="ARBA" id="ARBA00023180"/>
    </source>
</evidence>
<evidence type="ECO:0000313" key="13">
    <source>
        <dbReference type="Proteomes" id="UP001642482"/>
    </source>
</evidence>
<dbReference type="Pfam" id="PF00933">
    <property type="entry name" value="Glyco_hydro_3"/>
    <property type="match status" value="1"/>
</dbReference>
<dbReference type="Pfam" id="PF01915">
    <property type="entry name" value="Glyco_hydro_3_C"/>
    <property type="match status" value="1"/>
</dbReference>
<dbReference type="EMBL" id="CAWUHD010000039">
    <property type="protein sequence ID" value="CAK7221305.1"/>
    <property type="molecule type" value="Genomic_DNA"/>
</dbReference>
<keyword evidence="5 10" id="KW-0378">Hydrolase</keyword>
<keyword evidence="13" id="KW-1185">Reference proteome</keyword>
<dbReference type="Gene3D" id="3.20.20.300">
    <property type="entry name" value="Glycoside hydrolase, family 3, N-terminal domain"/>
    <property type="match status" value="1"/>
</dbReference>
<evidence type="ECO:0000256" key="4">
    <source>
        <dbReference type="ARBA" id="ARBA00012744"/>
    </source>
</evidence>
<dbReference type="InterPro" id="IPR017853">
    <property type="entry name" value="GH"/>
</dbReference>
<comment type="similarity">
    <text evidence="3 10">Belongs to the glycosyl hydrolase 3 family.</text>
</comment>
<comment type="catalytic activity">
    <reaction evidence="1 10">
        <text>Hydrolysis of terminal, non-reducing beta-D-glucosyl residues with release of beta-D-glucose.</text>
        <dbReference type="EC" id="3.2.1.21"/>
    </reaction>
</comment>
<protein>
    <recommendedName>
        <fullName evidence="4 10">beta-glucosidase</fullName>
        <ecNumber evidence="4 10">3.2.1.21</ecNumber>
    </recommendedName>
</protein>
<gene>
    <name evidence="12" type="ORF">SEUCBS140593_004526</name>
</gene>
<keyword evidence="7 10" id="KW-0119">Carbohydrate metabolism</keyword>
<dbReference type="Gene3D" id="3.40.50.1700">
    <property type="entry name" value="Glycoside hydrolase family 3 C-terminal domain"/>
    <property type="match status" value="1"/>
</dbReference>
<dbReference type="Gene3D" id="2.60.40.10">
    <property type="entry name" value="Immunoglobulins"/>
    <property type="match status" value="1"/>
</dbReference>
<name>A0ABP0BNU2_9PEZI</name>
<dbReference type="InterPro" id="IPR001764">
    <property type="entry name" value="Glyco_hydro_3_N"/>
</dbReference>
<accession>A0ABP0BNU2</accession>
<dbReference type="InterPro" id="IPR002772">
    <property type="entry name" value="Glyco_hydro_3_C"/>
</dbReference>
<dbReference type="PANTHER" id="PTHR42715:SF10">
    <property type="entry name" value="BETA-GLUCOSIDASE"/>
    <property type="match status" value="1"/>
</dbReference>
<evidence type="ECO:0000256" key="2">
    <source>
        <dbReference type="ARBA" id="ARBA00004987"/>
    </source>
</evidence>
<keyword evidence="6" id="KW-0325">Glycoprotein</keyword>
<dbReference type="PANTHER" id="PTHR42715">
    <property type="entry name" value="BETA-GLUCOSIDASE"/>
    <property type="match status" value="1"/>
</dbReference>
<dbReference type="SUPFAM" id="SSF52279">
    <property type="entry name" value="Beta-D-glucan exohydrolase, C-terminal domain"/>
    <property type="match status" value="1"/>
</dbReference>
<dbReference type="InterPro" id="IPR036881">
    <property type="entry name" value="Glyco_hydro_3_C_sf"/>
</dbReference>
<dbReference type="PROSITE" id="PS00775">
    <property type="entry name" value="GLYCOSYL_HYDROL_F3"/>
    <property type="match status" value="1"/>
</dbReference>
<dbReference type="SMART" id="SM01217">
    <property type="entry name" value="Fn3_like"/>
    <property type="match status" value="1"/>
</dbReference>
<sequence length="757" mass="81341">MAFATAVSAGCLPADPNAAPGSIYKNTSYCADARAANLLPLLSWQEKIAQMGGLRQLLGPNVTFNATAYNTVTLTQSGTLSYGYQLNPAASVLKYANEARMKQMNSSLVPFITVTDSVNSIYVTGGTLFPATLSLASTFNVPYYADVVAAIRDENMALGTRWVLSPELDIPKDPRYGRVGETYGEDPFLVSEFGKQYVRTMQELDENGYIKVGCTIKHFVYGNPTDGINTASQYGGINHIYNDQLIPFIETIRETSPISLMVSYATVDNIPMSVNKHMLQDVLRDKLGFDGLIMSDAMALIMLYSTSHTAASLPDAALRSLRSGMQNELSPAQPAVFPSLINYVNQSDVATLINAAAAKMLSVKFATGSFDEPLPTQANLQATLRAPAHLEVNRNVSREAIVMLTNENGTLPMAASGRKVAILGPFANIIVAGTYAPQISTDRTYGHSLQQSLEAQFGVDNVLHETGVDFVENNDTSGIAAAVAAAQQAGLAIVSLGSLAVYSGDPLYVKRTDGEFDSHPDLGLPGLQQQLLDAVLDAGVPTVLVLNGGQAFALPADTIARCGAILHTFLAGEYTADALVEILIGQVNPSGKLPISMPQATGAIPVFYNYLASDAAETWTFPNLTRTVPLSFGYGLGYSPFEYSAPTLTRAMTADNKEPAVNVSVTVHNTGIMDGKEVVQVYMRQEASLMELPVKRLVAVRKLDIVAGAEETVTFTIPVERLGYYLYGEWVRESGNYTFMVGSSSRDADLTFLSMVL</sequence>
<evidence type="ECO:0000256" key="3">
    <source>
        <dbReference type="ARBA" id="ARBA00005336"/>
    </source>
</evidence>
<evidence type="ECO:0000256" key="1">
    <source>
        <dbReference type="ARBA" id="ARBA00000448"/>
    </source>
</evidence>
<feature type="domain" description="Fibronectin type III-like" evidence="11">
    <location>
        <begin position="677"/>
        <end position="745"/>
    </location>
</feature>
<comment type="caution">
    <text evidence="12">The sequence shown here is derived from an EMBL/GenBank/DDBJ whole genome shotgun (WGS) entry which is preliminary data.</text>
</comment>
<organism evidence="12 13">
    <name type="scientific">Sporothrix eucalyptigena</name>
    <dbReference type="NCBI Taxonomy" id="1812306"/>
    <lineage>
        <taxon>Eukaryota</taxon>
        <taxon>Fungi</taxon>
        <taxon>Dikarya</taxon>
        <taxon>Ascomycota</taxon>
        <taxon>Pezizomycotina</taxon>
        <taxon>Sordariomycetes</taxon>
        <taxon>Sordariomycetidae</taxon>
        <taxon>Ophiostomatales</taxon>
        <taxon>Ophiostomataceae</taxon>
        <taxon>Sporothrix</taxon>
    </lineage>
</organism>